<gene>
    <name evidence="2" type="ORF">UFOPK1961_00828</name>
</gene>
<protein>
    <submittedName>
        <fullName evidence="2">Unannotated protein</fullName>
    </submittedName>
</protein>
<sequence>MIKLSEVQALAERLIVQHLSVLEHQWSFRWDHARRRAGACHHDKKQISLSIHLTALGSLEDAEQTMLHEIAHALCGKEHNHSQQWLDTARSIGYTGWIRHTGPSPDHLARWRGTCAAGHVILRFRKPRNMVASCVLCHPRFSRRHLIEWELLG</sequence>
<proteinExistence type="predicted"/>
<evidence type="ECO:0000259" key="1">
    <source>
        <dbReference type="Pfam" id="PF10263"/>
    </source>
</evidence>
<dbReference type="InterPro" id="IPR006640">
    <property type="entry name" value="SprT-like_domain"/>
</dbReference>
<dbReference type="EMBL" id="CAEZVJ010000090">
    <property type="protein sequence ID" value="CAB4632038.1"/>
    <property type="molecule type" value="Genomic_DNA"/>
</dbReference>
<dbReference type="Pfam" id="PF10263">
    <property type="entry name" value="SprT-like"/>
    <property type="match status" value="1"/>
</dbReference>
<dbReference type="GO" id="GO:0006950">
    <property type="term" value="P:response to stress"/>
    <property type="evidence" value="ECO:0007669"/>
    <property type="project" value="UniProtKB-ARBA"/>
</dbReference>
<accession>A0A6J6J5F2</accession>
<evidence type="ECO:0000313" key="2">
    <source>
        <dbReference type="EMBL" id="CAB4632038.1"/>
    </source>
</evidence>
<feature type="domain" description="SprT-like" evidence="1">
    <location>
        <begin position="22"/>
        <end position="95"/>
    </location>
</feature>
<dbReference type="Gene3D" id="3.30.2010.10">
    <property type="entry name" value="Metalloproteases ('zincins'), catalytic domain"/>
    <property type="match status" value="1"/>
</dbReference>
<name>A0A6J6J5F2_9ZZZZ</name>
<reference evidence="2" key="1">
    <citation type="submission" date="2020-05" db="EMBL/GenBank/DDBJ databases">
        <authorList>
            <person name="Chiriac C."/>
            <person name="Salcher M."/>
            <person name="Ghai R."/>
            <person name="Kavagutti S V."/>
        </authorList>
    </citation>
    <scope>NUCLEOTIDE SEQUENCE</scope>
</reference>
<organism evidence="2">
    <name type="scientific">freshwater metagenome</name>
    <dbReference type="NCBI Taxonomy" id="449393"/>
    <lineage>
        <taxon>unclassified sequences</taxon>
        <taxon>metagenomes</taxon>
        <taxon>ecological metagenomes</taxon>
    </lineage>
</organism>
<dbReference type="AlphaFoldDB" id="A0A6J6J5F2"/>